<evidence type="ECO:0000256" key="3">
    <source>
        <dbReference type="ARBA" id="ARBA00022692"/>
    </source>
</evidence>
<feature type="transmembrane region" description="Helical" evidence="7">
    <location>
        <begin position="50"/>
        <end position="69"/>
    </location>
</feature>
<sequence length="245" mass="27887">MASSEFSIMDVIDTTTIVSLIAVVAILTTAYIVSLYALTPSTAPRFRILFIWHAFDFLIHTIFEGSYLYNCFFTSKPFDSAIHHPASITNFLGQSDRLHGAAYGDNWASKLWMVYAQADKRWAGADLTVISLELLTVLVAGPLAAWICYGIAKRDWRVSFWMIVLATGEIYGGFMTFAPEWLTMNQNLNGSNFMFLWVYLVFFNMLWVFLPLYAMWVAFKDIENACMVRYGVIAAAQKKHEKKSK</sequence>
<feature type="domain" description="EXPERA" evidence="8">
    <location>
        <begin position="45"/>
        <end position="215"/>
    </location>
</feature>
<comment type="similarity">
    <text evidence="2">Belongs to the EBP family.</text>
</comment>
<feature type="transmembrane region" description="Helical" evidence="7">
    <location>
        <begin position="17"/>
        <end position="38"/>
    </location>
</feature>
<reference evidence="9" key="1">
    <citation type="submission" date="2021-07" db="EMBL/GenBank/DDBJ databases">
        <authorList>
            <person name="Durling M."/>
        </authorList>
    </citation>
    <scope>NUCLEOTIDE SEQUENCE</scope>
</reference>
<comment type="subcellular location">
    <subcellularLocation>
        <location evidence="1">Membrane</location>
        <topology evidence="1">Multi-pass membrane protein</topology>
    </subcellularLocation>
</comment>
<evidence type="ECO:0000256" key="1">
    <source>
        <dbReference type="ARBA" id="ARBA00004141"/>
    </source>
</evidence>
<evidence type="ECO:0000313" key="9">
    <source>
        <dbReference type="EMBL" id="CAG8959596.1"/>
    </source>
</evidence>
<comment type="caution">
    <text evidence="9">The sequence shown here is derived from an EMBL/GenBank/DDBJ whole genome shotgun (WGS) entry which is preliminary data.</text>
</comment>
<dbReference type="OrthoDB" id="5415655at2759"/>
<organism evidence="9 10">
    <name type="scientific">Hymenoscyphus fraxineus</name>
    <dbReference type="NCBI Taxonomy" id="746836"/>
    <lineage>
        <taxon>Eukaryota</taxon>
        <taxon>Fungi</taxon>
        <taxon>Dikarya</taxon>
        <taxon>Ascomycota</taxon>
        <taxon>Pezizomycotina</taxon>
        <taxon>Leotiomycetes</taxon>
        <taxon>Helotiales</taxon>
        <taxon>Helotiaceae</taxon>
        <taxon>Hymenoscyphus</taxon>
    </lineage>
</organism>
<gene>
    <name evidence="9" type="ORF">HYFRA_00001498</name>
</gene>
<keyword evidence="3 6" id="KW-0812">Transmembrane</keyword>
<proteinExistence type="inferred from homology"/>
<dbReference type="EMBL" id="CAJVRL010000092">
    <property type="protein sequence ID" value="CAG8959596.1"/>
    <property type="molecule type" value="Genomic_DNA"/>
</dbReference>
<evidence type="ECO:0000256" key="2">
    <source>
        <dbReference type="ARBA" id="ARBA00008337"/>
    </source>
</evidence>
<dbReference type="Pfam" id="PF05241">
    <property type="entry name" value="EBP"/>
    <property type="match status" value="1"/>
</dbReference>
<dbReference type="PROSITE" id="PS51751">
    <property type="entry name" value="EXPERA"/>
    <property type="match status" value="1"/>
</dbReference>
<evidence type="ECO:0000259" key="8">
    <source>
        <dbReference type="PROSITE" id="PS51751"/>
    </source>
</evidence>
<dbReference type="Proteomes" id="UP000696280">
    <property type="component" value="Unassembled WGS sequence"/>
</dbReference>
<feature type="transmembrane region" description="Helical" evidence="7">
    <location>
        <begin position="158"/>
        <end position="177"/>
    </location>
</feature>
<keyword evidence="5 6" id="KW-0472">Membrane</keyword>
<feature type="transmembrane region" description="Helical" evidence="7">
    <location>
        <begin position="197"/>
        <end position="219"/>
    </location>
</feature>
<dbReference type="InterPro" id="IPR033118">
    <property type="entry name" value="EXPERA"/>
</dbReference>
<dbReference type="PANTHER" id="PTHR14207:SF1">
    <property type="entry name" value="EMOPAMIL-BINDING PROTEIN-LIKE"/>
    <property type="match status" value="1"/>
</dbReference>
<keyword evidence="10" id="KW-1185">Reference proteome</keyword>
<dbReference type="GO" id="GO:0016125">
    <property type="term" value="P:sterol metabolic process"/>
    <property type="evidence" value="ECO:0007669"/>
    <property type="project" value="InterPro"/>
</dbReference>
<dbReference type="GO" id="GO:0047750">
    <property type="term" value="F:cholestenol delta-isomerase activity"/>
    <property type="evidence" value="ECO:0007669"/>
    <property type="project" value="InterPro"/>
</dbReference>
<keyword evidence="4 6" id="KW-1133">Transmembrane helix</keyword>
<evidence type="ECO:0000256" key="6">
    <source>
        <dbReference type="PROSITE-ProRule" id="PRU01087"/>
    </source>
</evidence>
<dbReference type="GO" id="GO:0005783">
    <property type="term" value="C:endoplasmic reticulum"/>
    <property type="evidence" value="ECO:0007669"/>
    <property type="project" value="TreeGrafter"/>
</dbReference>
<name>A0A9N9L6T2_9HELO</name>
<dbReference type="GO" id="GO:0016020">
    <property type="term" value="C:membrane"/>
    <property type="evidence" value="ECO:0007669"/>
    <property type="project" value="UniProtKB-SubCell"/>
</dbReference>
<feature type="transmembrane region" description="Helical" evidence="7">
    <location>
        <begin position="129"/>
        <end position="151"/>
    </location>
</feature>
<protein>
    <recommendedName>
        <fullName evidence="8">EXPERA domain-containing protein</fullName>
    </recommendedName>
</protein>
<evidence type="ECO:0000313" key="10">
    <source>
        <dbReference type="Proteomes" id="UP000696280"/>
    </source>
</evidence>
<evidence type="ECO:0000256" key="4">
    <source>
        <dbReference type="ARBA" id="ARBA00022989"/>
    </source>
</evidence>
<evidence type="ECO:0000256" key="7">
    <source>
        <dbReference type="SAM" id="Phobius"/>
    </source>
</evidence>
<accession>A0A9N9L6T2</accession>
<evidence type="ECO:0000256" key="5">
    <source>
        <dbReference type="ARBA" id="ARBA00023136"/>
    </source>
</evidence>
<dbReference type="InterPro" id="IPR007905">
    <property type="entry name" value="EBP"/>
</dbReference>
<dbReference type="AlphaFoldDB" id="A0A9N9L6T2"/>
<dbReference type="PANTHER" id="PTHR14207">
    <property type="entry name" value="STEROL ISOMERASE"/>
    <property type="match status" value="1"/>
</dbReference>